<name>A0A540KHB9_MALBA</name>
<evidence type="ECO:0000313" key="2">
    <source>
        <dbReference type="EMBL" id="TQD73613.1"/>
    </source>
</evidence>
<proteinExistence type="predicted"/>
<protein>
    <submittedName>
        <fullName evidence="2">Uncharacterized protein</fullName>
    </submittedName>
</protein>
<reference evidence="2 3" key="1">
    <citation type="journal article" date="2019" name="G3 (Bethesda)">
        <title>Sequencing of a Wild Apple (Malus baccata) Genome Unravels the Differences Between Cultivated and Wild Apple Species Regarding Disease Resistance and Cold Tolerance.</title>
        <authorList>
            <person name="Chen X."/>
        </authorList>
    </citation>
    <scope>NUCLEOTIDE SEQUENCE [LARGE SCALE GENOMIC DNA]</scope>
    <source>
        <strain evidence="3">cv. Shandingzi</strain>
        <tissue evidence="2">Leaves</tissue>
    </source>
</reference>
<feature type="region of interest" description="Disordered" evidence="1">
    <location>
        <begin position="1"/>
        <end position="43"/>
    </location>
</feature>
<evidence type="ECO:0000256" key="1">
    <source>
        <dbReference type="SAM" id="MobiDB-lite"/>
    </source>
</evidence>
<dbReference type="EMBL" id="VIEB01001271">
    <property type="protein sequence ID" value="TQD73613.1"/>
    <property type="molecule type" value="Genomic_DNA"/>
</dbReference>
<accession>A0A540KHB9</accession>
<dbReference type="AlphaFoldDB" id="A0A540KHB9"/>
<dbReference type="Proteomes" id="UP000315295">
    <property type="component" value="Unassembled WGS sequence"/>
</dbReference>
<evidence type="ECO:0000313" key="3">
    <source>
        <dbReference type="Proteomes" id="UP000315295"/>
    </source>
</evidence>
<feature type="compositionally biased region" description="Basic and acidic residues" evidence="1">
    <location>
        <begin position="1"/>
        <end position="26"/>
    </location>
</feature>
<sequence length="200" mass="23054">MEESVHLDQVSEKPIPKIFPEREPSKKKSAKMPGKPGELKEKDCPFMSTNEEEEEESLLMIRREWIKIGDEYFQNPVAITPAPQVITVIAMDSSFHSGLNKPQKSKFEAEDQGNAPFLTARSVPANVQTEIPENAFIKNLSHNMTEKHVQLHVINRHFLSPTDEMEPEEELASPFSFRTKRRNMISESSVMYLTHRRMPY</sequence>
<gene>
    <name evidence="2" type="ORF">C1H46_040850</name>
</gene>
<keyword evidence="3" id="KW-1185">Reference proteome</keyword>
<comment type="caution">
    <text evidence="2">The sequence shown here is derived from an EMBL/GenBank/DDBJ whole genome shotgun (WGS) entry which is preliminary data.</text>
</comment>
<organism evidence="2 3">
    <name type="scientific">Malus baccata</name>
    <name type="common">Siberian crab apple</name>
    <name type="synonym">Pyrus baccata</name>
    <dbReference type="NCBI Taxonomy" id="106549"/>
    <lineage>
        <taxon>Eukaryota</taxon>
        <taxon>Viridiplantae</taxon>
        <taxon>Streptophyta</taxon>
        <taxon>Embryophyta</taxon>
        <taxon>Tracheophyta</taxon>
        <taxon>Spermatophyta</taxon>
        <taxon>Magnoliopsida</taxon>
        <taxon>eudicotyledons</taxon>
        <taxon>Gunneridae</taxon>
        <taxon>Pentapetalae</taxon>
        <taxon>rosids</taxon>
        <taxon>fabids</taxon>
        <taxon>Rosales</taxon>
        <taxon>Rosaceae</taxon>
        <taxon>Amygdaloideae</taxon>
        <taxon>Maleae</taxon>
        <taxon>Malus</taxon>
    </lineage>
</organism>